<accession>A0AAV4WN42</accession>
<gene>
    <name evidence="1" type="ORF">CEXT_219391</name>
</gene>
<name>A0AAV4WN42_CAEEX</name>
<dbReference type="EMBL" id="BPLR01016298">
    <property type="protein sequence ID" value="GIY82860.1"/>
    <property type="molecule type" value="Genomic_DNA"/>
</dbReference>
<sequence length="114" mass="13429">MGVVLNRASNAEQQEHRHQHPRRRESHLWCIREMSSLHFWRIDPVVRLSLPLTCGALSRDAHTVLRYRCFKRHDHVFVCGVNPLPLRNSDIIIDGFLPCQHVCVWVAVTHPKWH</sequence>
<evidence type="ECO:0000313" key="1">
    <source>
        <dbReference type="EMBL" id="GIY82860.1"/>
    </source>
</evidence>
<organism evidence="1 2">
    <name type="scientific">Caerostris extrusa</name>
    <name type="common">Bark spider</name>
    <name type="synonym">Caerostris bankana</name>
    <dbReference type="NCBI Taxonomy" id="172846"/>
    <lineage>
        <taxon>Eukaryota</taxon>
        <taxon>Metazoa</taxon>
        <taxon>Ecdysozoa</taxon>
        <taxon>Arthropoda</taxon>
        <taxon>Chelicerata</taxon>
        <taxon>Arachnida</taxon>
        <taxon>Araneae</taxon>
        <taxon>Araneomorphae</taxon>
        <taxon>Entelegynae</taxon>
        <taxon>Araneoidea</taxon>
        <taxon>Araneidae</taxon>
        <taxon>Caerostris</taxon>
    </lineage>
</organism>
<dbReference type="Proteomes" id="UP001054945">
    <property type="component" value="Unassembled WGS sequence"/>
</dbReference>
<proteinExistence type="predicted"/>
<dbReference type="AlphaFoldDB" id="A0AAV4WN42"/>
<evidence type="ECO:0000313" key="2">
    <source>
        <dbReference type="Proteomes" id="UP001054945"/>
    </source>
</evidence>
<comment type="caution">
    <text evidence="1">The sequence shown here is derived from an EMBL/GenBank/DDBJ whole genome shotgun (WGS) entry which is preliminary data.</text>
</comment>
<protein>
    <submittedName>
        <fullName evidence="1">Uncharacterized protein</fullName>
    </submittedName>
</protein>
<keyword evidence="2" id="KW-1185">Reference proteome</keyword>
<reference evidence="1 2" key="1">
    <citation type="submission" date="2021-06" db="EMBL/GenBank/DDBJ databases">
        <title>Caerostris extrusa draft genome.</title>
        <authorList>
            <person name="Kono N."/>
            <person name="Arakawa K."/>
        </authorList>
    </citation>
    <scope>NUCLEOTIDE SEQUENCE [LARGE SCALE GENOMIC DNA]</scope>
</reference>